<dbReference type="AlphaFoldDB" id="A0A9D1QAG4"/>
<protein>
    <submittedName>
        <fullName evidence="1">Uncharacterized protein</fullName>
    </submittedName>
</protein>
<reference evidence="1" key="1">
    <citation type="journal article" date="2021" name="PeerJ">
        <title>Extensive microbial diversity within the chicken gut microbiome revealed by metagenomics and culture.</title>
        <authorList>
            <person name="Gilroy R."/>
            <person name="Ravi A."/>
            <person name="Getino M."/>
            <person name="Pursley I."/>
            <person name="Horton D.L."/>
            <person name="Alikhan N.F."/>
            <person name="Baker D."/>
            <person name="Gharbi K."/>
            <person name="Hall N."/>
            <person name="Watson M."/>
            <person name="Adriaenssens E.M."/>
            <person name="Foster-Nyarko E."/>
            <person name="Jarju S."/>
            <person name="Secka A."/>
            <person name="Antonio M."/>
            <person name="Oren A."/>
            <person name="Chaudhuri R.R."/>
            <person name="La Ragione R."/>
            <person name="Hildebrand F."/>
            <person name="Pallen M.J."/>
        </authorList>
    </citation>
    <scope>NUCLEOTIDE SEQUENCE</scope>
    <source>
        <strain evidence="1">ChiHcolR34-3080</strain>
    </source>
</reference>
<reference evidence="1" key="2">
    <citation type="submission" date="2021-04" db="EMBL/GenBank/DDBJ databases">
        <authorList>
            <person name="Gilroy R."/>
        </authorList>
    </citation>
    <scope>NUCLEOTIDE SEQUENCE</scope>
    <source>
        <strain evidence="1">ChiHcolR34-3080</strain>
    </source>
</reference>
<dbReference type="EMBL" id="DXHQ01000048">
    <property type="protein sequence ID" value="HIW08577.1"/>
    <property type="molecule type" value="Genomic_DNA"/>
</dbReference>
<organism evidence="1 2">
    <name type="scientific">Candidatus Faecalibacterium intestinigallinarum</name>
    <dbReference type="NCBI Taxonomy" id="2838581"/>
    <lineage>
        <taxon>Bacteria</taxon>
        <taxon>Bacillati</taxon>
        <taxon>Bacillota</taxon>
        <taxon>Clostridia</taxon>
        <taxon>Eubacteriales</taxon>
        <taxon>Oscillospiraceae</taxon>
        <taxon>Faecalibacterium</taxon>
    </lineage>
</organism>
<evidence type="ECO:0000313" key="1">
    <source>
        <dbReference type="EMBL" id="HIW08577.1"/>
    </source>
</evidence>
<gene>
    <name evidence="1" type="ORF">H9890_04140</name>
</gene>
<comment type="caution">
    <text evidence="1">The sequence shown here is derived from an EMBL/GenBank/DDBJ whole genome shotgun (WGS) entry which is preliminary data.</text>
</comment>
<proteinExistence type="predicted"/>
<accession>A0A9D1QAG4</accession>
<name>A0A9D1QAG4_9FIRM</name>
<evidence type="ECO:0000313" key="2">
    <source>
        <dbReference type="Proteomes" id="UP000823933"/>
    </source>
</evidence>
<sequence>MARNKQKTWQVYFDLNVPRKDQPRRRRPGKEYPIHQAFFWGGAEWRIPAVYACAQGLVADFVRRVPVGRIREFADRHGLRPDEDRYDFTREKRMRLESENPLTFDFSPTLLLNGRHLHSSRGHGICWNPLPGCHDPDDLPLLEHYGLDPSDGWFIWRYNFPWKTKHKPPIRSLAVYMEAARVSLPGPHITVQGEGGSFPFTDPDGTAHTLTVREYARETLPRGTFRDKDFLYPDHCVTLGYTVEPPLPRSAFHLMDCSEGDRPRRVHRPAPWEPEQALSAAVCVLNTEPDVLEKAQIGVIGSADGPAAVFVASPQNAAKPVRHDVSSLYFETSETLEWLMVFQKLPCGPIKIKLL</sequence>
<dbReference type="Proteomes" id="UP000823933">
    <property type="component" value="Unassembled WGS sequence"/>
</dbReference>